<evidence type="ECO:0000313" key="13">
    <source>
        <dbReference type="EMBL" id="CDO52865.1"/>
    </source>
</evidence>
<keyword evidence="8 13" id="KW-0378">Hydrolase</keyword>
<feature type="region of interest" description="Disordered" evidence="12">
    <location>
        <begin position="39"/>
        <end position="69"/>
    </location>
</feature>
<proteinExistence type="inferred from homology"/>
<evidence type="ECO:0000256" key="6">
    <source>
        <dbReference type="ARBA" id="ARBA00022485"/>
    </source>
</evidence>
<evidence type="ECO:0000256" key="3">
    <source>
        <dbReference type="ARBA" id="ARBA00009797"/>
    </source>
</evidence>
<feature type="compositionally biased region" description="Polar residues" evidence="12">
    <location>
        <begin position="45"/>
        <end position="55"/>
    </location>
</feature>
<dbReference type="Gene3D" id="3.90.320.10">
    <property type="match status" value="1"/>
</dbReference>
<sequence>MIRTIQLPAKRFITTTARRGHPVLELTFPRRIRDSACKDSLEKPISTSSSNTESTFGDIRSTGAISTGTIPTSVKETAKPERNIITIPKPDGTTLLERIGQHHVSVTGLIPKYCEVRYYYDLIFDVRYESKMLERGTRIHEVLERQQNQKIEDVLRIIETLPTKVVNRDRVFESIVRILELVRNGSVRELYLQGIIPYGDGKKVLVSGIIDKLHLDKNGEVVITDTKTRASKTAVPTQESIQNAKFQTFIYRQMLDNLVLGKFSHETWNAHHGDFDLDSVDFTTELGSAVKKQLEDTLIMMAHNKARVNNLTHMESLRKKYADAWSIASFQSLLSDLYRMIVPTVSTQTEVEFMYQNARNDEIRTISHHQFTFDRALMNEVVEFSMEFWDYRRPPLGVQSSQYARCTNCHWKNQCEWKFKLDHNLL</sequence>
<keyword evidence="10" id="KW-0411">Iron-sulfur</keyword>
<keyword evidence="9" id="KW-0408">Iron</keyword>
<dbReference type="InterPro" id="IPR011604">
    <property type="entry name" value="PDDEXK-like_dom_sf"/>
</dbReference>
<evidence type="ECO:0000256" key="10">
    <source>
        <dbReference type="ARBA" id="ARBA00023014"/>
    </source>
</evidence>
<evidence type="ECO:0000256" key="7">
    <source>
        <dbReference type="ARBA" id="ARBA00022722"/>
    </source>
</evidence>
<dbReference type="PANTHER" id="PTHR14464:SF4">
    <property type="entry name" value="EXONUCLEASE V"/>
    <property type="match status" value="1"/>
</dbReference>
<keyword evidence="14" id="KW-1185">Reference proteome</keyword>
<evidence type="ECO:0000313" key="14">
    <source>
        <dbReference type="Proteomes" id="UP000242525"/>
    </source>
</evidence>
<accession>A0A0J9X6R7</accession>
<dbReference type="InterPro" id="IPR019190">
    <property type="entry name" value="EXOV"/>
</dbReference>
<keyword evidence="6" id="KW-0004">4Fe-4S</keyword>
<dbReference type="GO" id="GO:0045145">
    <property type="term" value="F:single-stranded DNA 5'-3' DNA exonuclease activity"/>
    <property type="evidence" value="ECO:0007669"/>
    <property type="project" value="InterPro"/>
</dbReference>
<evidence type="ECO:0000256" key="4">
    <source>
        <dbReference type="ARBA" id="ARBA00011245"/>
    </source>
</evidence>
<evidence type="ECO:0000256" key="1">
    <source>
        <dbReference type="ARBA" id="ARBA00001946"/>
    </source>
</evidence>
<comment type="subunit">
    <text evidence="4">Monomer.</text>
</comment>
<evidence type="ECO:0000256" key="9">
    <source>
        <dbReference type="ARBA" id="ARBA00023004"/>
    </source>
</evidence>
<comment type="similarity">
    <text evidence="3">Belongs to the EXO5 family.</text>
</comment>
<organism evidence="13 14">
    <name type="scientific">Geotrichum candidum</name>
    <name type="common">Oospora lactis</name>
    <name type="synonym">Dipodascus geotrichum</name>
    <dbReference type="NCBI Taxonomy" id="1173061"/>
    <lineage>
        <taxon>Eukaryota</taxon>
        <taxon>Fungi</taxon>
        <taxon>Dikarya</taxon>
        <taxon>Ascomycota</taxon>
        <taxon>Saccharomycotina</taxon>
        <taxon>Dipodascomycetes</taxon>
        <taxon>Dipodascales</taxon>
        <taxon>Dipodascaceae</taxon>
        <taxon>Geotrichum</taxon>
    </lineage>
</organism>
<keyword evidence="7" id="KW-0540">Nuclease</keyword>
<evidence type="ECO:0000256" key="11">
    <source>
        <dbReference type="ARBA" id="ARBA00030412"/>
    </source>
</evidence>
<dbReference type="GO" id="GO:0005739">
    <property type="term" value="C:mitochondrion"/>
    <property type="evidence" value="ECO:0007669"/>
    <property type="project" value="TreeGrafter"/>
</dbReference>
<dbReference type="OrthoDB" id="354769at2759"/>
<dbReference type="EMBL" id="CCBN010000004">
    <property type="protein sequence ID" value="CDO52865.1"/>
    <property type="molecule type" value="Genomic_DNA"/>
</dbReference>
<gene>
    <name evidence="13" type="ORF">BN980_GECA04s00692g</name>
</gene>
<dbReference type="GO" id="GO:0005634">
    <property type="term" value="C:nucleus"/>
    <property type="evidence" value="ECO:0007669"/>
    <property type="project" value="TreeGrafter"/>
</dbReference>
<comment type="caution">
    <text evidence="13">The sequence shown here is derived from an EMBL/GenBank/DDBJ whole genome shotgun (WGS) entry which is preliminary data.</text>
</comment>
<keyword evidence="6" id="KW-0479">Metal-binding</keyword>
<dbReference type="Proteomes" id="UP000242525">
    <property type="component" value="Unassembled WGS sequence"/>
</dbReference>
<name>A0A0J9X6R7_GEOCN</name>
<dbReference type="Pfam" id="PF09810">
    <property type="entry name" value="Exo5"/>
    <property type="match status" value="1"/>
</dbReference>
<comment type="cofactor">
    <cofactor evidence="2">
        <name>[4Fe-4S] cluster</name>
        <dbReference type="ChEBI" id="CHEBI:49883"/>
    </cofactor>
</comment>
<keyword evidence="8 13" id="KW-0269">Exonuclease</keyword>
<protein>
    <recommendedName>
        <fullName evidence="5">Exonuclease V, mitochondrial</fullName>
    </recommendedName>
    <alternativeName>
        <fullName evidence="11">Defects in morphology protein 1</fullName>
    </alternativeName>
</protein>
<comment type="cofactor">
    <cofactor evidence="1">
        <name>Mg(2+)</name>
        <dbReference type="ChEBI" id="CHEBI:18420"/>
    </cofactor>
</comment>
<dbReference type="AlphaFoldDB" id="A0A0J9X6R7"/>
<dbReference type="GO" id="GO:0051539">
    <property type="term" value="F:4 iron, 4 sulfur cluster binding"/>
    <property type="evidence" value="ECO:0007669"/>
    <property type="project" value="UniProtKB-KW"/>
</dbReference>
<evidence type="ECO:0000256" key="2">
    <source>
        <dbReference type="ARBA" id="ARBA00001966"/>
    </source>
</evidence>
<evidence type="ECO:0000256" key="5">
    <source>
        <dbReference type="ARBA" id="ARBA00013561"/>
    </source>
</evidence>
<evidence type="ECO:0000256" key="12">
    <source>
        <dbReference type="SAM" id="MobiDB-lite"/>
    </source>
</evidence>
<reference evidence="13" key="1">
    <citation type="submission" date="2014-03" db="EMBL/GenBank/DDBJ databases">
        <authorList>
            <person name="Casaregola S."/>
        </authorList>
    </citation>
    <scope>NUCLEOTIDE SEQUENCE [LARGE SCALE GENOMIC DNA]</scope>
    <source>
        <strain evidence="13">CLIB 918</strain>
    </source>
</reference>
<dbReference type="PANTHER" id="PTHR14464">
    <property type="entry name" value="EXONUCLEASE V"/>
    <property type="match status" value="1"/>
</dbReference>
<evidence type="ECO:0000256" key="8">
    <source>
        <dbReference type="ARBA" id="ARBA00022839"/>
    </source>
</evidence>
<dbReference type="GO" id="GO:0036297">
    <property type="term" value="P:interstrand cross-link repair"/>
    <property type="evidence" value="ECO:0007669"/>
    <property type="project" value="TreeGrafter"/>
</dbReference>